<dbReference type="EMBL" id="JAATHJ010000008">
    <property type="protein sequence ID" value="NJP37362.1"/>
    <property type="molecule type" value="Genomic_DNA"/>
</dbReference>
<feature type="modified residue" description="4-aspartylphosphate" evidence="6">
    <location>
        <position position="53"/>
    </location>
</feature>
<name>A0A969PNA9_9BACI</name>
<dbReference type="Proteomes" id="UP000752012">
    <property type="component" value="Unassembled WGS sequence"/>
</dbReference>
<dbReference type="InterPro" id="IPR011006">
    <property type="entry name" value="CheY-like_superfamily"/>
</dbReference>
<dbReference type="SMART" id="SM00448">
    <property type="entry name" value="REC"/>
    <property type="match status" value="1"/>
</dbReference>
<evidence type="ECO:0000313" key="9">
    <source>
        <dbReference type="Proteomes" id="UP000752012"/>
    </source>
</evidence>
<evidence type="ECO:0000256" key="6">
    <source>
        <dbReference type="PROSITE-ProRule" id="PRU00169"/>
    </source>
</evidence>
<evidence type="ECO:0000256" key="2">
    <source>
        <dbReference type="ARBA" id="ARBA00023012"/>
    </source>
</evidence>
<evidence type="ECO:0000259" key="7">
    <source>
        <dbReference type="PROSITE" id="PS50110"/>
    </source>
</evidence>
<keyword evidence="1 6" id="KW-0597">Phosphoprotein</keyword>
<evidence type="ECO:0000313" key="8">
    <source>
        <dbReference type="EMBL" id="NJP37362.1"/>
    </source>
</evidence>
<dbReference type="RefSeq" id="WP_168005883.1">
    <property type="nucleotide sequence ID" value="NZ_JAATHJ010000008.1"/>
</dbReference>
<evidence type="ECO:0000256" key="3">
    <source>
        <dbReference type="ARBA" id="ARBA00023015"/>
    </source>
</evidence>
<keyword evidence="2" id="KW-0902">Two-component regulatory system</keyword>
<accession>A0A969PNA9</accession>
<evidence type="ECO:0000256" key="1">
    <source>
        <dbReference type="ARBA" id="ARBA00022553"/>
    </source>
</evidence>
<dbReference type="PANTHER" id="PTHR44591:SF3">
    <property type="entry name" value="RESPONSE REGULATORY DOMAIN-CONTAINING PROTEIN"/>
    <property type="match status" value="1"/>
</dbReference>
<evidence type="ECO:0000256" key="4">
    <source>
        <dbReference type="ARBA" id="ARBA00023125"/>
    </source>
</evidence>
<comment type="caution">
    <text evidence="8">The sequence shown here is derived from an EMBL/GenBank/DDBJ whole genome shotgun (WGS) entry which is preliminary data.</text>
</comment>
<organism evidence="8 9">
    <name type="scientific">Alkalicoccus luteus</name>
    <dbReference type="NCBI Taxonomy" id="1237094"/>
    <lineage>
        <taxon>Bacteria</taxon>
        <taxon>Bacillati</taxon>
        <taxon>Bacillota</taxon>
        <taxon>Bacilli</taxon>
        <taxon>Bacillales</taxon>
        <taxon>Bacillaceae</taxon>
        <taxon>Alkalicoccus</taxon>
    </lineage>
</organism>
<gene>
    <name evidence="8" type="ORF">HCN83_07150</name>
</gene>
<dbReference type="PROSITE" id="PS50110">
    <property type="entry name" value="RESPONSE_REGULATORY"/>
    <property type="match status" value="1"/>
</dbReference>
<feature type="domain" description="Response regulatory" evidence="7">
    <location>
        <begin position="4"/>
        <end position="118"/>
    </location>
</feature>
<reference evidence="8 9" key="1">
    <citation type="submission" date="2020-03" db="EMBL/GenBank/DDBJ databases">
        <title>Assessment of the enzymatic potential of alkaline-tolerant lipase obtained from Bacillus luteus H11 (technogenic soil) for the bioremediation of saline soils contaminated with petroleum substances.</title>
        <authorList>
            <person name="Kalwasinska A."/>
        </authorList>
    </citation>
    <scope>NUCLEOTIDE SEQUENCE [LARGE SCALE GENOMIC DNA]</scope>
    <source>
        <strain evidence="8 9">H11</strain>
    </source>
</reference>
<dbReference type="Gene3D" id="3.40.50.2300">
    <property type="match status" value="1"/>
</dbReference>
<dbReference type="GO" id="GO:0000160">
    <property type="term" value="P:phosphorelay signal transduction system"/>
    <property type="evidence" value="ECO:0007669"/>
    <property type="project" value="UniProtKB-KW"/>
</dbReference>
<dbReference type="GO" id="GO:0003677">
    <property type="term" value="F:DNA binding"/>
    <property type="evidence" value="ECO:0007669"/>
    <property type="project" value="UniProtKB-KW"/>
</dbReference>
<proteinExistence type="predicted"/>
<dbReference type="SUPFAM" id="SSF52172">
    <property type="entry name" value="CheY-like"/>
    <property type="match status" value="1"/>
</dbReference>
<dbReference type="InterPro" id="IPR001789">
    <property type="entry name" value="Sig_transdc_resp-reg_receiver"/>
</dbReference>
<dbReference type="FunFam" id="3.40.50.2300:FF:000001">
    <property type="entry name" value="DNA-binding response regulator PhoB"/>
    <property type="match status" value="1"/>
</dbReference>
<keyword evidence="4" id="KW-0238">DNA-binding</keyword>
<keyword evidence="5" id="KW-0804">Transcription</keyword>
<keyword evidence="9" id="KW-1185">Reference proteome</keyword>
<dbReference type="PANTHER" id="PTHR44591">
    <property type="entry name" value="STRESS RESPONSE REGULATOR PROTEIN 1"/>
    <property type="match status" value="1"/>
</dbReference>
<keyword evidence="3" id="KW-0805">Transcription regulation</keyword>
<sequence length="124" mass="14130">MGQKLLVVDDQIGIRLLLKEVLEKDGYETFEASNGQAALDMIQSEKPDLVLLDMKIPGMDGIEILREMRARSIPTEVFMMTAYGEMELMREAADLGASQQFSKPFDIDIVRQSVRRFFEEKAKL</sequence>
<dbReference type="AlphaFoldDB" id="A0A969PNA9"/>
<dbReference type="InterPro" id="IPR050595">
    <property type="entry name" value="Bact_response_regulator"/>
</dbReference>
<dbReference type="Pfam" id="PF00072">
    <property type="entry name" value="Response_reg"/>
    <property type="match status" value="1"/>
</dbReference>
<evidence type="ECO:0000256" key="5">
    <source>
        <dbReference type="ARBA" id="ARBA00023163"/>
    </source>
</evidence>
<protein>
    <submittedName>
        <fullName evidence="8">Response regulator</fullName>
    </submittedName>
</protein>